<evidence type="ECO:0000256" key="2">
    <source>
        <dbReference type="ARBA" id="ARBA00004496"/>
    </source>
</evidence>
<keyword evidence="3" id="KW-0963">Cytoplasm</keyword>
<dbReference type="FunFam" id="3.10.20.580:FF:000001">
    <property type="entry name" value="Ribonuclease J"/>
    <property type="match status" value="1"/>
</dbReference>
<reference evidence="14" key="1">
    <citation type="journal article" date="2015" name="BMC Genomics">
        <title>Comparative genomics of Fructobacillus spp. and Leuconostoc spp. reveals niche-specific evolution of Fructobacillus spp.</title>
        <authorList>
            <person name="Endo A."/>
            <person name="Tanizawa Y."/>
            <person name="Tanaka N."/>
            <person name="Maeno S."/>
            <person name="Kumar H."/>
            <person name="Shiwa Y."/>
            <person name="Okada S."/>
            <person name="Yoshikawa H."/>
            <person name="Dicks L."/>
            <person name="Nakagawa J."/>
            <person name="Arita M."/>
        </authorList>
    </citation>
    <scope>NUCLEOTIDE SEQUENCE [LARGE SCALE GENOMIC DNA]</scope>
    <source>
        <strain evidence="14">F214-1</strain>
    </source>
</reference>
<sequence>MTDLRIIPFGGVRENGKNMYAVSVNDEIFILDAGLKYPETEQLGIDVVIPDFEYLVNNQEKIAGIFLTHGHADSIGALPYLLQQLQVPIFGSELTIALAKLAIQDEADLKAFDDFHVVNENTEIDFGAVKVSFFNTTHTIPEALGVVLGTDEGQIVYTGHFKFDQTAEASYQTNYARLAEIGAKPVLALLADAAGTEDIGKPMVSEKKIHQYVEDSFVAAKGKRIIVAVVASNIQRVQQVIDATAKTHRRLIFSGQDVEQIVHAALNLGKLNLPMPKEELFADLKDLETLPAGQIVVLETGKMGEPVKNLHKMAKGENPNIRLGDSDLVFIATTPSFAVESYVAQTRNLLFQQGADVKQISTDLRSSGHGSAEDVQMMINFMKPEFFFPVSGEFRVMVTAKAAAEEVNIPAKKIIMAKRGDQYVYDGQTFEKKGGFTIGETMIDGDSLNDIGNVVLRDRRILSEDGVFVTVVTIDRKKRKVVSKPKMTSRGFVYVKANRDLMKEAGKLTIDAIEDYLKNAKAFDWNELKNGVRESLSRFLFNETRRRPMVMPVVMEVNQNRRPHHTKGQETTGQKGKKANGNKDQKKGQKNPGQNNNQKKQNNQAKQNKPKNQGNKAKGQKNQDQAKQQAANQ</sequence>
<evidence type="ECO:0000259" key="13">
    <source>
        <dbReference type="SMART" id="SM00849"/>
    </source>
</evidence>
<dbReference type="AlphaFoldDB" id="A0A3F3GY88"/>
<evidence type="ECO:0000256" key="3">
    <source>
        <dbReference type="ARBA" id="ARBA00022490"/>
    </source>
</evidence>
<feature type="compositionally biased region" description="Low complexity" evidence="12">
    <location>
        <begin position="590"/>
        <end position="633"/>
    </location>
</feature>
<feature type="region of interest" description="Disordered" evidence="12">
    <location>
        <begin position="556"/>
        <end position="633"/>
    </location>
</feature>
<dbReference type="SUPFAM" id="SSF56281">
    <property type="entry name" value="Metallo-hydrolase/oxidoreductase"/>
    <property type="match status" value="1"/>
</dbReference>
<dbReference type="GO" id="GO:0004519">
    <property type="term" value="F:endonuclease activity"/>
    <property type="evidence" value="ECO:0007669"/>
    <property type="project" value="UniProtKB-KW"/>
</dbReference>
<dbReference type="STRING" id="709323.GCA_001047135_00568"/>
<dbReference type="GO" id="GO:0046872">
    <property type="term" value="F:metal ion binding"/>
    <property type="evidence" value="ECO:0007669"/>
    <property type="project" value="UniProtKB-KW"/>
</dbReference>
<keyword evidence="6" id="KW-0479">Metal-binding</keyword>
<accession>A0A3F3GY88</accession>
<evidence type="ECO:0000256" key="1">
    <source>
        <dbReference type="ARBA" id="ARBA00001947"/>
    </source>
</evidence>
<dbReference type="GO" id="GO:0006364">
    <property type="term" value="P:rRNA processing"/>
    <property type="evidence" value="ECO:0007669"/>
    <property type="project" value="UniProtKB-KW"/>
</dbReference>
<dbReference type="InterPro" id="IPR004613">
    <property type="entry name" value="RNase_J"/>
</dbReference>
<dbReference type="Gene3D" id="3.10.20.580">
    <property type="match status" value="1"/>
</dbReference>
<dbReference type="Pfam" id="PF07521">
    <property type="entry name" value="RMMBL"/>
    <property type="match status" value="1"/>
</dbReference>
<dbReference type="PANTHER" id="PTHR43694:SF4">
    <property type="entry name" value="RIBONUCLEASE J 2"/>
    <property type="match status" value="1"/>
</dbReference>
<evidence type="ECO:0000256" key="8">
    <source>
        <dbReference type="ARBA" id="ARBA00022801"/>
    </source>
</evidence>
<dbReference type="InterPro" id="IPR041636">
    <property type="entry name" value="RNase_J_C"/>
</dbReference>
<dbReference type="PANTHER" id="PTHR43694">
    <property type="entry name" value="RIBONUCLEASE J"/>
    <property type="match status" value="1"/>
</dbReference>
<evidence type="ECO:0000313" key="14">
    <source>
        <dbReference type="EMBL" id="GAP04025.1"/>
    </source>
</evidence>
<evidence type="ECO:0000256" key="9">
    <source>
        <dbReference type="ARBA" id="ARBA00022833"/>
    </source>
</evidence>
<evidence type="ECO:0000256" key="6">
    <source>
        <dbReference type="ARBA" id="ARBA00022723"/>
    </source>
</evidence>
<dbReference type="Pfam" id="PF00753">
    <property type="entry name" value="Lactamase_B"/>
    <property type="match status" value="1"/>
</dbReference>
<dbReference type="GO" id="GO:0003723">
    <property type="term" value="F:RNA binding"/>
    <property type="evidence" value="ECO:0007669"/>
    <property type="project" value="UniProtKB-KW"/>
</dbReference>
<dbReference type="Pfam" id="PF17770">
    <property type="entry name" value="RNase_J_C"/>
    <property type="match status" value="1"/>
</dbReference>
<comment type="cofactor">
    <cofactor evidence="1">
        <name>Zn(2+)</name>
        <dbReference type="ChEBI" id="CHEBI:29105"/>
    </cofactor>
</comment>
<keyword evidence="5" id="KW-0540">Nuclease</keyword>
<dbReference type="Gene3D" id="3.60.15.10">
    <property type="entry name" value="Ribonuclease Z/Hydroxyacylglutathione hydrolase-like"/>
    <property type="match status" value="1"/>
</dbReference>
<dbReference type="NCBIfam" id="TIGR00649">
    <property type="entry name" value="MG423"/>
    <property type="match status" value="1"/>
</dbReference>
<dbReference type="SMART" id="SM00849">
    <property type="entry name" value="Lactamase_B"/>
    <property type="match status" value="1"/>
</dbReference>
<dbReference type="InterPro" id="IPR042173">
    <property type="entry name" value="RNase_J_2"/>
</dbReference>
<organism evidence="14">
    <name type="scientific">Fructobacillus tropaeoli</name>
    <dbReference type="NCBI Taxonomy" id="709323"/>
    <lineage>
        <taxon>Bacteria</taxon>
        <taxon>Bacillati</taxon>
        <taxon>Bacillota</taxon>
        <taxon>Bacilli</taxon>
        <taxon>Lactobacillales</taxon>
        <taxon>Lactobacillaceae</taxon>
        <taxon>Fructobacillus</taxon>
    </lineage>
</organism>
<dbReference type="Pfam" id="PF22505">
    <property type="entry name" value="RNase_J_b_CASP"/>
    <property type="match status" value="1"/>
</dbReference>
<dbReference type="Gene3D" id="3.40.50.10710">
    <property type="entry name" value="Metallo-hydrolase/oxidoreductase"/>
    <property type="match status" value="1"/>
</dbReference>
<evidence type="ECO:0000256" key="11">
    <source>
        <dbReference type="ARBA" id="ARBA00022884"/>
    </source>
</evidence>
<dbReference type="GO" id="GO:0004527">
    <property type="term" value="F:exonuclease activity"/>
    <property type="evidence" value="ECO:0007669"/>
    <property type="project" value="UniProtKB-KW"/>
</dbReference>
<name>A0A3F3GY88_9LACO</name>
<keyword evidence="11" id="KW-0694">RNA-binding</keyword>
<keyword evidence="10" id="KW-0269">Exonuclease</keyword>
<keyword evidence="4" id="KW-0698">rRNA processing</keyword>
<dbReference type="Proteomes" id="UP000064514">
    <property type="component" value="Unassembled WGS sequence"/>
</dbReference>
<keyword evidence="9" id="KW-0862">Zinc</keyword>
<dbReference type="InterPro" id="IPR036866">
    <property type="entry name" value="RibonucZ/Hydroxyglut_hydro"/>
</dbReference>
<feature type="domain" description="Metallo-beta-lactamase" evidence="13">
    <location>
        <begin position="16"/>
        <end position="212"/>
    </location>
</feature>
<dbReference type="InterPro" id="IPR001279">
    <property type="entry name" value="Metallo-B-lactamas"/>
</dbReference>
<gene>
    <name evidence="14" type="ORF">FTRO_0021960</name>
</gene>
<comment type="subcellular location">
    <subcellularLocation>
        <location evidence="2">Cytoplasm</location>
    </subcellularLocation>
</comment>
<protein>
    <submittedName>
        <fullName evidence="14">Metallo-beta-lactamase superfamily hydrolase</fullName>
    </submittedName>
</protein>
<dbReference type="CDD" id="cd07714">
    <property type="entry name" value="RNaseJ_MBL-fold"/>
    <property type="match status" value="1"/>
</dbReference>
<evidence type="ECO:0000256" key="5">
    <source>
        <dbReference type="ARBA" id="ARBA00022722"/>
    </source>
</evidence>
<evidence type="ECO:0000256" key="10">
    <source>
        <dbReference type="ARBA" id="ARBA00022839"/>
    </source>
</evidence>
<proteinExistence type="predicted"/>
<evidence type="ECO:0000256" key="12">
    <source>
        <dbReference type="SAM" id="MobiDB-lite"/>
    </source>
</evidence>
<dbReference type="InterPro" id="IPR055132">
    <property type="entry name" value="RNase_J_b_CASP"/>
</dbReference>
<dbReference type="EMBL" id="DF968079">
    <property type="protein sequence ID" value="GAP04025.1"/>
    <property type="molecule type" value="Genomic_DNA"/>
</dbReference>
<evidence type="ECO:0000256" key="4">
    <source>
        <dbReference type="ARBA" id="ARBA00022552"/>
    </source>
</evidence>
<keyword evidence="7" id="KW-0255">Endonuclease</keyword>
<dbReference type="GO" id="GO:0005737">
    <property type="term" value="C:cytoplasm"/>
    <property type="evidence" value="ECO:0007669"/>
    <property type="project" value="UniProtKB-SubCell"/>
</dbReference>
<keyword evidence="8 14" id="KW-0378">Hydrolase</keyword>
<evidence type="ECO:0000256" key="7">
    <source>
        <dbReference type="ARBA" id="ARBA00022759"/>
    </source>
</evidence>
<dbReference type="InterPro" id="IPR011108">
    <property type="entry name" value="RMMBL"/>
</dbReference>
<dbReference type="RefSeq" id="WP_059393492.1">
    <property type="nucleotide sequence ID" value="NZ_DF968079.1"/>
</dbReference>